<dbReference type="NCBIfam" id="NF033537">
    <property type="entry name" value="lasso_biosyn_B2"/>
    <property type="match status" value="1"/>
</dbReference>
<dbReference type="Pfam" id="PF13471">
    <property type="entry name" value="Transglut_core3"/>
    <property type="match status" value="1"/>
</dbReference>
<evidence type="ECO:0000313" key="2">
    <source>
        <dbReference type="EMBL" id="NKY96728.1"/>
    </source>
</evidence>
<gene>
    <name evidence="2" type="ORF">HGB44_03425</name>
</gene>
<feature type="domain" description="Microcin J25-processing protein McjB C-terminal" evidence="1">
    <location>
        <begin position="30"/>
        <end position="125"/>
    </location>
</feature>
<protein>
    <submittedName>
        <fullName evidence="2">Lasso peptide biosynthesis B2 protein</fullName>
    </submittedName>
</protein>
<keyword evidence="3" id="KW-1185">Reference proteome</keyword>
<name>A0A7X6RNN6_9ACTN</name>
<organism evidence="2 3">
    <name type="scientific">Nocardiopsis alborubida</name>
    <dbReference type="NCBI Taxonomy" id="146802"/>
    <lineage>
        <taxon>Bacteria</taxon>
        <taxon>Bacillati</taxon>
        <taxon>Actinomycetota</taxon>
        <taxon>Actinomycetes</taxon>
        <taxon>Streptosporangiales</taxon>
        <taxon>Nocardiopsidaceae</taxon>
        <taxon>Nocardiopsis</taxon>
    </lineage>
</organism>
<comment type="caution">
    <text evidence="2">The sequence shown here is derived from an EMBL/GenBank/DDBJ whole genome shotgun (WGS) entry which is preliminary data.</text>
</comment>
<evidence type="ECO:0000259" key="1">
    <source>
        <dbReference type="Pfam" id="PF13471"/>
    </source>
</evidence>
<dbReference type="InterPro" id="IPR032708">
    <property type="entry name" value="McjB_C"/>
</dbReference>
<dbReference type="EMBL" id="JAAXPG010000002">
    <property type="protein sequence ID" value="NKY96728.1"/>
    <property type="molecule type" value="Genomic_DNA"/>
</dbReference>
<proteinExistence type="predicted"/>
<evidence type="ECO:0000313" key="3">
    <source>
        <dbReference type="Proteomes" id="UP000553209"/>
    </source>
</evidence>
<sequence length="137" mass="14942">MALPNHHKSVTWQSKALATLAFICAICLLRLPFRTTIATIEILHRLPLTTPTTADTTIARLANACARVGAWWPGRAACLETSLTLVLAAVFTGRRLHWCLGGRFDPPATHAWAQTPDGTPVGEDDTTVWPWTTALCI</sequence>
<dbReference type="Proteomes" id="UP000553209">
    <property type="component" value="Unassembled WGS sequence"/>
</dbReference>
<dbReference type="AlphaFoldDB" id="A0A7X6RNN6"/>
<reference evidence="2 3" key="1">
    <citation type="submission" date="2020-04" db="EMBL/GenBank/DDBJ databases">
        <title>MicrobeNet Type strains.</title>
        <authorList>
            <person name="Nicholson A.C."/>
        </authorList>
    </citation>
    <scope>NUCLEOTIDE SEQUENCE [LARGE SCALE GENOMIC DNA]</scope>
    <source>
        <strain evidence="2 3">ATCC 23612</strain>
    </source>
</reference>
<accession>A0A7X6RNN6</accession>
<dbReference type="InterPro" id="IPR053521">
    <property type="entry name" value="McjB-like"/>
</dbReference>